<keyword evidence="14" id="KW-1185">Reference proteome</keyword>
<evidence type="ECO:0000256" key="1">
    <source>
        <dbReference type="ARBA" id="ARBA00000085"/>
    </source>
</evidence>
<keyword evidence="10" id="KW-0812">Transmembrane</keyword>
<dbReference type="Pfam" id="PF06580">
    <property type="entry name" value="His_kinase"/>
    <property type="match status" value="1"/>
</dbReference>
<dbReference type="SUPFAM" id="SSF47384">
    <property type="entry name" value="Homodimeric domain of signal transducing histidine kinase"/>
    <property type="match status" value="1"/>
</dbReference>
<keyword evidence="4" id="KW-0808">Transferase</keyword>
<dbReference type="RefSeq" id="WP_378131035.1">
    <property type="nucleotide sequence ID" value="NZ_JBHSMI010000013.1"/>
</dbReference>
<feature type="domain" description="Response regulatory" evidence="12">
    <location>
        <begin position="698"/>
        <end position="815"/>
    </location>
</feature>
<evidence type="ECO:0000256" key="7">
    <source>
        <dbReference type="ARBA" id="ARBA00022840"/>
    </source>
</evidence>
<dbReference type="InterPro" id="IPR004358">
    <property type="entry name" value="Sig_transdc_His_kin-like_C"/>
</dbReference>
<dbReference type="Pfam" id="PF02518">
    <property type="entry name" value="HATPase_c"/>
    <property type="match status" value="2"/>
</dbReference>
<evidence type="ECO:0000313" key="14">
    <source>
        <dbReference type="Proteomes" id="UP001596113"/>
    </source>
</evidence>
<dbReference type="SUPFAM" id="SSF49785">
    <property type="entry name" value="Galactose-binding domain-like"/>
    <property type="match status" value="1"/>
</dbReference>
<dbReference type="EMBL" id="JBHSMI010000013">
    <property type="protein sequence ID" value="MFC5402516.1"/>
    <property type="molecule type" value="Genomic_DNA"/>
</dbReference>
<dbReference type="InterPro" id="IPR010559">
    <property type="entry name" value="Sig_transdc_His_kin_internal"/>
</dbReference>
<dbReference type="PANTHER" id="PTHR43547">
    <property type="entry name" value="TWO-COMPONENT HISTIDINE KINASE"/>
    <property type="match status" value="1"/>
</dbReference>
<evidence type="ECO:0000256" key="2">
    <source>
        <dbReference type="ARBA" id="ARBA00012438"/>
    </source>
</evidence>
<keyword evidence="10" id="KW-1133">Transmembrane helix</keyword>
<dbReference type="InterPro" id="IPR003594">
    <property type="entry name" value="HATPase_dom"/>
</dbReference>
<evidence type="ECO:0000256" key="3">
    <source>
        <dbReference type="ARBA" id="ARBA00022553"/>
    </source>
</evidence>
<dbReference type="Gene3D" id="3.30.565.10">
    <property type="entry name" value="Histidine kinase-like ATPase, C-terminal domain"/>
    <property type="match status" value="2"/>
</dbReference>
<evidence type="ECO:0000256" key="10">
    <source>
        <dbReference type="SAM" id="Phobius"/>
    </source>
</evidence>
<dbReference type="Gene3D" id="1.10.287.130">
    <property type="match status" value="1"/>
</dbReference>
<keyword evidence="10" id="KW-0472">Membrane</keyword>
<dbReference type="PANTHER" id="PTHR43547:SF2">
    <property type="entry name" value="HYBRID SIGNAL TRANSDUCTION HISTIDINE KINASE C"/>
    <property type="match status" value="1"/>
</dbReference>
<evidence type="ECO:0000313" key="13">
    <source>
        <dbReference type="EMBL" id="MFC5402516.1"/>
    </source>
</evidence>
<comment type="caution">
    <text evidence="13">The sequence shown here is derived from an EMBL/GenBank/DDBJ whole genome shotgun (WGS) entry which is preliminary data.</text>
</comment>
<keyword evidence="5" id="KW-0547">Nucleotide-binding</keyword>
<evidence type="ECO:0000256" key="9">
    <source>
        <dbReference type="PROSITE-ProRule" id="PRU00169"/>
    </source>
</evidence>
<organism evidence="13 14">
    <name type="scientific">Cohnella soli</name>
    <dbReference type="NCBI Taxonomy" id="425005"/>
    <lineage>
        <taxon>Bacteria</taxon>
        <taxon>Bacillati</taxon>
        <taxon>Bacillota</taxon>
        <taxon>Bacilli</taxon>
        <taxon>Bacillales</taxon>
        <taxon>Paenibacillaceae</taxon>
        <taxon>Cohnella</taxon>
    </lineage>
</organism>
<feature type="domain" description="Histidine kinase" evidence="11">
    <location>
        <begin position="444"/>
        <end position="664"/>
    </location>
</feature>
<feature type="domain" description="Histidine kinase" evidence="11">
    <location>
        <begin position="927"/>
        <end position="1024"/>
    </location>
</feature>
<dbReference type="InterPro" id="IPR005467">
    <property type="entry name" value="His_kinase_dom"/>
</dbReference>
<dbReference type="CDD" id="cd17574">
    <property type="entry name" value="REC_OmpR"/>
    <property type="match status" value="1"/>
</dbReference>
<dbReference type="Gene3D" id="3.40.50.2300">
    <property type="match status" value="1"/>
</dbReference>
<dbReference type="Pfam" id="PF00512">
    <property type="entry name" value="HisKA"/>
    <property type="match status" value="1"/>
</dbReference>
<dbReference type="Proteomes" id="UP001596113">
    <property type="component" value="Unassembled WGS sequence"/>
</dbReference>
<evidence type="ECO:0000256" key="6">
    <source>
        <dbReference type="ARBA" id="ARBA00022777"/>
    </source>
</evidence>
<accession>A0ABW0HNC1</accession>
<feature type="transmembrane region" description="Helical" evidence="10">
    <location>
        <begin position="240"/>
        <end position="257"/>
    </location>
</feature>
<sequence length="1038" mass="115241">MKAKRMRNVPGIVGISALAIALIIGMFMQARPPADSPKAKAGVLDLAGWHFAEQGLVNLNGEWEFYGGRLLDPAKFGAASTPSLTYANVPGPWKGVDKGVGIPSKGFGTYRLMIRLPDDGGMYGLKIQSIRMSHRLYVDGELVGSSGDPATERSTSEPGNTPYNAFFQAKGQSIDIVLQAANFEFVTGGIVSAIQFGLPQDIAFKSGIMLGTDIASLFVLGMFGAYQLGFYFIRGRDKTYLFGGLYLFALVLFQLFYGEKMALRIWPEVPFELAYKLLELGQVSSIVFCFLFYASIDTRILKRKTLGLLLAPHFLYIGGLAFFSYSSLVPIKFYLFVYAGVSMLFILFRLLVLFIGELKRPNGRRELVLFIGGSFSLLVFLVDGTLYSESIVPDDLVAKGALVCFIVLTNMMLTSRFGRALEESEQLAKQLAESNRRKDEFLMVTSHELQTPLHGILNLTADVLEDQESRPSERHRKQLGLVRDTSLKLSMLVRDLLDATRLKHDELRLETTVVDVRMTAQIVCDVLRFELGGKDIQLHNRVEDGVGVAADENRLLQVLYNLVQNAIKHTERGTISIYSTNEGAYERIIVEDTGIGIATGDREKVFGYFEQIGSVRGRRGYSSGLGVGLYVSRMLVELMGGRLIVEWSELGKGTRMAFTLPSDQLVPYEREVAASLEQPDVSRGEDRLDDMLGRPGATVLIVDDEATNIHALRSILKRQDYNVVAAFSAKEAAEKLVRHPEIDVAILDVMMPGESGIELCRSIRKRRSILELPILFATVKDSPYDIALGFNAGANDYVTKPFESGTLLARIQTLLAMKAAFKEALRSEQAFHQAQIKPHFLYNALSGVISFCYTDGERAAHLLTMLSQYLRHILDMDRDTAFVPLQQELELIEAYIEIEKARFEDRFVFRLEVDEALLQESIPSLCIQPFVENAIRHGLFEKEYGTVSLRIVEGDRYLKVTVEDDGVGIPDDLAYRLANGKGPGGSIGIANIRKRLNAVNGATLQIDSAVGRGTRVTMFLPLAGRDMDRDKAGKVRRA</sequence>
<dbReference type="InterPro" id="IPR008979">
    <property type="entry name" value="Galactose-bd-like_sf"/>
</dbReference>
<feature type="transmembrane region" description="Helical" evidence="10">
    <location>
        <begin position="277"/>
        <end position="294"/>
    </location>
</feature>
<feature type="transmembrane region" description="Helical" evidence="10">
    <location>
        <begin position="12"/>
        <end position="30"/>
    </location>
</feature>
<proteinExistence type="predicted"/>
<dbReference type="PRINTS" id="PR00344">
    <property type="entry name" value="BCTRLSENSOR"/>
</dbReference>
<evidence type="ECO:0000259" key="12">
    <source>
        <dbReference type="PROSITE" id="PS50110"/>
    </source>
</evidence>
<name>A0ABW0HNC1_9BACL</name>
<feature type="transmembrane region" description="Helical" evidence="10">
    <location>
        <begin position="306"/>
        <end position="325"/>
    </location>
</feature>
<dbReference type="GO" id="GO:0005524">
    <property type="term" value="F:ATP binding"/>
    <property type="evidence" value="ECO:0007669"/>
    <property type="project" value="UniProtKB-KW"/>
</dbReference>
<reference evidence="14" key="1">
    <citation type="journal article" date="2019" name="Int. J. Syst. Evol. Microbiol.">
        <title>The Global Catalogue of Microorganisms (GCM) 10K type strain sequencing project: providing services to taxonomists for standard genome sequencing and annotation.</title>
        <authorList>
            <consortium name="The Broad Institute Genomics Platform"/>
            <consortium name="The Broad Institute Genome Sequencing Center for Infectious Disease"/>
            <person name="Wu L."/>
            <person name="Ma J."/>
        </authorList>
    </citation>
    <scope>NUCLEOTIDE SEQUENCE [LARGE SCALE GENOMIC DNA]</scope>
    <source>
        <strain evidence="14">CGMCC 1.18575</strain>
    </source>
</reference>
<gene>
    <name evidence="13" type="ORF">ACFPOF_07175</name>
</gene>
<dbReference type="InterPro" id="IPR001789">
    <property type="entry name" value="Sig_transdc_resp-reg_receiver"/>
</dbReference>
<dbReference type="PROSITE" id="PS50109">
    <property type="entry name" value="HIS_KIN"/>
    <property type="match status" value="2"/>
</dbReference>
<dbReference type="Pfam" id="PF07695">
    <property type="entry name" value="7TMR-DISM_7TM"/>
    <property type="match status" value="1"/>
</dbReference>
<feature type="transmembrane region" description="Helical" evidence="10">
    <location>
        <begin position="214"/>
        <end position="233"/>
    </location>
</feature>
<dbReference type="InterPro" id="IPR036097">
    <property type="entry name" value="HisK_dim/P_sf"/>
</dbReference>
<feature type="transmembrane region" description="Helical" evidence="10">
    <location>
        <begin position="367"/>
        <end position="384"/>
    </location>
</feature>
<dbReference type="InterPro" id="IPR036890">
    <property type="entry name" value="HATPase_C_sf"/>
</dbReference>
<evidence type="ECO:0000256" key="5">
    <source>
        <dbReference type="ARBA" id="ARBA00022741"/>
    </source>
</evidence>
<dbReference type="SMART" id="SM00388">
    <property type="entry name" value="HisKA"/>
    <property type="match status" value="1"/>
</dbReference>
<dbReference type="SUPFAM" id="SSF52172">
    <property type="entry name" value="CheY-like"/>
    <property type="match status" value="1"/>
</dbReference>
<dbReference type="InterPro" id="IPR003661">
    <property type="entry name" value="HisK_dim/P_dom"/>
</dbReference>
<dbReference type="CDD" id="cd00082">
    <property type="entry name" value="HisKA"/>
    <property type="match status" value="1"/>
</dbReference>
<evidence type="ECO:0000259" key="11">
    <source>
        <dbReference type="PROSITE" id="PS50109"/>
    </source>
</evidence>
<dbReference type="Gene3D" id="2.60.120.260">
    <property type="entry name" value="Galactose-binding domain-like"/>
    <property type="match status" value="1"/>
</dbReference>
<keyword evidence="3 9" id="KW-0597">Phosphoprotein</keyword>
<feature type="modified residue" description="4-aspartylphosphate" evidence="9">
    <location>
        <position position="748"/>
    </location>
</feature>
<dbReference type="InterPro" id="IPR011006">
    <property type="entry name" value="CheY-like_superfamily"/>
</dbReference>
<dbReference type="PROSITE" id="PS50110">
    <property type="entry name" value="RESPONSE_REGULATORY"/>
    <property type="match status" value="1"/>
</dbReference>
<comment type="catalytic activity">
    <reaction evidence="1">
        <text>ATP + protein L-histidine = ADP + protein N-phospho-L-histidine.</text>
        <dbReference type="EC" id="2.7.13.3"/>
    </reaction>
</comment>
<keyword evidence="7 13" id="KW-0067">ATP-binding</keyword>
<dbReference type="EC" id="2.7.13.3" evidence="2"/>
<dbReference type="InterPro" id="IPR011623">
    <property type="entry name" value="7TMR_DISM_rcpt_extracell_dom1"/>
</dbReference>
<dbReference type="SMART" id="SM00448">
    <property type="entry name" value="REC"/>
    <property type="match status" value="1"/>
</dbReference>
<evidence type="ECO:0000256" key="4">
    <source>
        <dbReference type="ARBA" id="ARBA00022679"/>
    </source>
</evidence>
<dbReference type="SMART" id="SM00387">
    <property type="entry name" value="HATPase_c"/>
    <property type="match status" value="2"/>
</dbReference>
<dbReference type="Pfam" id="PF00072">
    <property type="entry name" value="Response_reg"/>
    <property type="match status" value="1"/>
</dbReference>
<dbReference type="SUPFAM" id="SSF55874">
    <property type="entry name" value="ATPase domain of HSP90 chaperone/DNA topoisomerase II/histidine kinase"/>
    <property type="match status" value="2"/>
</dbReference>
<protein>
    <recommendedName>
        <fullName evidence="2">histidine kinase</fullName>
        <ecNumber evidence="2">2.7.13.3</ecNumber>
    </recommendedName>
</protein>
<keyword evidence="6" id="KW-0418">Kinase</keyword>
<feature type="transmembrane region" description="Helical" evidence="10">
    <location>
        <begin position="331"/>
        <end position="355"/>
    </location>
</feature>
<evidence type="ECO:0000256" key="8">
    <source>
        <dbReference type="ARBA" id="ARBA00023012"/>
    </source>
</evidence>
<keyword evidence="8" id="KW-0902">Two-component regulatory system</keyword>